<dbReference type="AlphaFoldDB" id="A0A183J5Y1"/>
<dbReference type="Proteomes" id="UP000270296">
    <property type="component" value="Unassembled WGS sequence"/>
</dbReference>
<keyword evidence="3" id="KW-1185">Reference proteome</keyword>
<evidence type="ECO:0000256" key="1">
    <source>
        <dbReference type="SAM" id="MobiDB-lite"/>
    </source>
</evidence>
<evidence type="ECO:0000313" key="3">
    <source>
        <dbReference type="Proteomes" id="UP000270296"/>
    </source>
</evidence>
<evidence type="ECO:0000313" key="2">
    <source>
        <dbReference type="EMBL" id="VDP38705.1"/>
    </source>
</evidence>
<sequence>MGSGCVLIGTFVIFFRSSTVIIVLLRPQLPESLKQVLIADFSRSVSVLQQLAQPLSTVSLGGDERLDSSCCPPAVAVVLDGRNCPPRSGSGLLADTKRNPIHDPSLT</sequence>
<reference evidence="4" key="1">
    <citation type="submission" date="2016-06" db="UniProtKB">
        <authorList>
            <consortium name="WormBaseParasite"/>
        </authorList>
    </citation>
    <scope>IDENTIFICATION</scope>
</reference>
<dbReference type="EMBL" id="UZAM01015377">
    <property type="protein sequence ID" value="VDP38705.1"/>
    <property type="molecule type" value="Genomic_DNA"/>
</dbReference>
<dbReference type="WBParaSite" id="SBAD_0001166301-mRNA-1">
    <property type="protein sequence ID" value="SBAD_0001166301-mRNA-1"/>
    <property type="gene ID" value="SBAD_0001166301"/>
</dbReference>
<name>A0A183J5Y1_9BILA</name>
<feature type="region of interest" description="Disordered" evidence="1">
    <location>
        <begin position="88"/>
        <end position="107"/>
    </location>
</feature>
<evidence type="ECO:0000313" key="4">
    <source>
        <dbReference type="WBParaSite" id="SBAD_0001166301-mRNA-1"/>
    </source>
</evidence>
<reference evidence="2 3" key="2">
    <citation type="submission" date="2018-11" db="EMBL/GenBank/DDBJ databases">
        <authorList>
            <consortium name="Pathogen Informatics"/>
        </authorList>
    </citation>
    <scope>NUCLEOTIDE SEQUENCE [LARGE SCALE GENOMIC DNA]</scope>
</reference>
<proteinExistence type="predicted"/>
<accession>A0A183J5Y1</accession>
<protein>
    <submittedName>
        <fullName evidence="4">Secreted protein</fullName>
    </submittedName>
</protein>
<organism evidence="4">
    <name type="scientific">Soboliphyme baturini</name>
    <dbReference type="NCBI Taxonomy" id="241478"/>
    <lineage>
        <taxon>Eukaryota</taxon>
        <taxon>Metazoa</taxon>
        <taxon>Ecdysozoa</taxon>
        <taxon>Nematoda</taxon>
        <taxon>Enoplea</taxon>
        <taxon>Dorylaimia</taxon>
        <taxon>Dioctophymatida</taxon>
        <taxon>Dioctophymatoidea</taxon>
        <taxon>Soboliphymatidae</taxon>
        <taxon>Soboliphyme</taxon>
    </lineage>
</organism>
<gene>
    <name evidence="2" type="ORF">SBAD_LOCUS11279</name>
</gene>